<dbReference type="RefSeq" id="WP_015487647.1">
    <property type="nucleotide sequence ID" value="NC_020888.1"/>
</dbReference>
<comment type="similarity">
    <text evidence="1 4">Belongs to the bacterial flagellin family.</text>
</comment>
<dbReference type="InterPro" id="IPR046358">
    <property type="entry name" value="Flagellin_C"/>
</dbReference>
<dbReference type="GO" id="GO:0005198">
    <property type="term" value="F:structural molecule activity"/>
    <property type="evidence" value="ECO:0007669"/>
    <property type="project" value="UniProtKB-UniRule"/>
</dbReference>
<dbReference type="KEGG" id="tol:TOL_2530"/>
<evidence type="ECO:0000259" key="5">
    <source>
        <dbReference type="Pfam" id="PF00669"/>
    </source>
</evidence>
<comment type="function">
    <text evidence="4">Flagellin is the subunit protein which polymerizes to form the filaments of bacterial flagella.</text>
</comment>
<comment type="subcellular location">
    <subcellularLocation>
        <location evidence="4">Secreted</location>
    </subcellularLocation>
    <subcellularLocation>
        <location evidence="4">Bacterial flagellum</location>
    </subcellularLocation>
</comment>
<keyword evidence="3 4" id="KW-0975">Bacterial flagellum</keyword>
<evidence type="ECO:0000256" key="1">
    <source>
        <dbReference type="ARBA" id="ARBA00005709"/>
    </source>
</evidence>
<gene>
    <name evidence="7" type="ORF">TOL_2530</name>
</gene>
<dbReference type="Gene3D" id="1.20.1330.10">
    <property type="entry name" value="f41 fragment of flagellin, N-terminal domain"/>
    <property type="match status" value="2"/>
</dbReference>
<evidence type="ECO:0000256" key="2">
    <source>
        <dbReference type="ARBA" id="ARBA00022525"/>
    </source>
</evidence>
<dbReference type="STRING" id="187493.CN03_05635"/>
<dbReference type="Pfam" id="PF00700">
    <property type="entry name" value="Flagellin_C"/>
    <property type="match status" value="1"/>
</dbReference>
<feature type="domain" description="Flagellin C-terminal" evidence="6">
    <location>
        <begin position="1108"/>
        <end position="1193"/>
    </location>
</feature>
<proteinExistence type="inferred from homology"/>
<feature type="domain" description="Flagellin N-terminal" evidence="5">
    <location>
        <begin position="5"/>
        <end position="142"/>
    </location>
</feature>
<dbReference type="PANTHER" id="PTHR42792:SF2">
    <property type="entry name" value="FLAGELLIN"/>
    <property type="match status" value="1"/>
</dbReference>
<reference evidence="7 8" key="1">
    <citation type="journal article" date="2013" name="Genome Announc.">
        <title>Genome Sequence of Thalassolituus oleivorans MIL-1 (DSM 14913T).</title>
        <authorList>
            <person name="Golyshin P.N."/>
            <person name="Werner J."/>
            <person name="Chernikova T.N."/>
            <person name="Tran H."/>
            <person name="Ferrer M."/>
            <person name="Yakimov M.M."/>
            <person name="Teeling H."/>
            <person name="Golyshina O.V."/>
        </authorList>
    </citation>
    <scope>NUCLEOTIDE SEQUENCE [LARGE SCALE GENOMIC DNA]</scope>
    <source>
        <strain evidence="7 8">MIL-1</strain>
    </source>
</reference>
<dbReference type="GO" id="GO:0009288">
    <property type="term" value="C:bacterial-type flagellum"/>
    <property type="evidence" value="ECO:0007669"/>
    <property type="project" value="UniProtKB-SubCell"/>
</dbReference>
<dbReference type="PANTHER" id="PTHR42792">
    <property type="entry name" value="FLAGELLIN"/>
    <property type="match status" value="1"/>
</dbReference>
<sequence length="1194" mass="118639">MPQIINTNIASLNAQRNLDKSQSSNQQALQRLSSGLRINSAKDDAAGLAISTRFTSQIKGLNVAVRNAGDGIALAQTAEGALGSINENLQRVRELAVQSANATNSDVDRDALQAEVDQLVAEITRTSEETDFNGRKLLDGSFSATFQVGANAGQTVDVSIAELTSNKLGSSSQSGLSARGTDNALENGDLVINGVAIAASRAEDDTSSVANNSASAISKAEAINRYSSETGVTAQVNQNVAGGSEMSAVAGSGTFTLNGVDISFSTTTDAAQTRAAISQAINAVSDQTGVKAVDTDSASTGVNLVADDGRNITLTFDTADLSSITADTFASATGLAGGADNGGSGTVYSNTYEGGYTLIADGDQKSIDISGGNGTGRGDLANAGLTAGSYDRAVASSVSAKVTDSSVASTISGGSLTNAVERTDDTTAAFSGGSFANRLIATAETTTAATEFAVDDAGTVNTAQVAAGQTTAQAAATLDGVSGVDVSERIEFSVSDYATAASTAGSLTFAGATIALASSDSFTGPTATADRLTALAESINSSTGYTAGVTVTAELSFDKASINITVLDDTQSGTGQTIVSDAGTTSLTATDSAGAISVTNTALTLQGSLEFSASTPANSVSITGTEAGGASNGELFADGSATISTDGSAALSTSGENQLSVTVGDAAPVTSTIAANSTVADIANAINVADNGVKAYEEINLSAVDSTLESGDQLLIAGVSVSVSGAAGDLATLADDINKTDFSAQNIDVSASLDADGNLALQIRNFSATEVTIQTDAQGRGVALDTDASGAYVAGTDEFASSVSKNLSGELKFFSEDGQDVTVALADPDVGGELYSGSSASSDYTGVNGLQDGDLLVNGVTIGAADVGSDKASATVSSDGSKILSSEKSQSAIAVAAAINKVSAETGVTAEVNATEVVGGDGTNVDLTQFEEGDQAGIYINGVEVGTVTLQNDGSGTLDSDRARADALNLINQNAGKTGITATDNGVSLTLTAADGRNVSIAIDDKSGADASIGAVMGLDAAVDGIGEATFGAASAGGAVSAEGAAYETTYGTVKLSSASEFTLEGGANGNGELDALGLKTGTYGGGEDGQFLSDIDISTFEGATSAITAIDNAIGQVASQRADLGAIQNRLESTVSNLQVTSENLNSANSRIQDADFAAETAELSRTQVLQQAGISVLAQANAAGQQVLSLLG</sequence>
<dbReference type="Gene3D" id="2.170.280.10">
    <property type="entry name" value="f41 fragment of flagellin, middle domain"/>
    <property type="match status" value="1"/>
</dbReference>
<dbReference type="HOGENOM" id="CLU_011142_7_0_6"/>
<dbReference type="Gene3D" id="2.30.220.10">
    <property type="entry name" value="f41 fragment of flagellin, C-terminal domain"/>
    <property type="match status" value="1"/>
</dbReference>
<evidence type="ECO:0000259" key="6">
    <source>
        <dbReference type="Pfam" id="PF00700"/>
    </source>
</evidence>
<evidence type="ECO:0000256" key="4">
    <source>
        <dbReference type="RuleBase" id="RU362073"/>
    </source>
</evidence>
<keyword evidence="8" id="KW-1185">Reference proteome</keyword>
<organism evidence="7 8">
    <name type="scientific">Thalassolituus oleivorans MIL-1</name>
    <dbReference type="NCBI Taxonomy" id="1298593"/>
    <lineage>
        <taxon>Bacteria</taxon>
        <taxon>Pseudomonadati</taxon>
        <taxon>Pseudomonadota</taxon>
        <taxon>Gammaproteobacteria</taxon>
        <taxon>Oceanospirillales</taxon>
        <taxon>Oceanospirillaceae</taxon>
        <taxon>Thalassolituus</taxon>
    </lineage>
</organism>
<dbReference type="AlphaFoldDB" id="M5DTT5"/>
<dbReference type="EMBL" id="HF680312">
    <property type="protein sequence ID" value="CCU72929.1"/>
    <property type="molecule type" value="Genomic_DNA"/>
</dbReference>
<keyword evidence="2 4" id="KW-0964">Secreted</keyword>
<dbReference type="eggNOG" id="COG1344">
    <property type="taxonomic scope" value="Bacteria"/>
</dbReference>
<dbReference type="Proteomes" id="UP000011866">
    <property type="component" value="Chromosome"/>
</dbReference>
<dbReference type="Gene3D" id="6.10.10.10">
    <property type="entry name" value="Flagellar export chaperone, C-terminal domain"/>
    <property type="match status" value="1"/>
</dbReference>
<dbReference type="InterPro" id="IPR042187">
    <property type="entry name" value="Flagellin_C_sub2"/>
</dbReference>
<dbReference type="Gene3D" id="3.30.70.2120">
    <property type="match status" value="1"/>
</dbReference>
<dbReference type="InterPro" id="IPR010810">
    <property type="entry name" value="Flagellin_hook_IN_motif"/>
</dbReference>
<evidence type="ECO:0000256" key="3">
    <source>
        <dbReference type="ARBA" id="ARBA00023143"/>
    </source>
</evidence>
<dbReference type="GeneID" id="79178498"/>
<dbReference type="GO" id="GO:0005576">
    <property type="term" value="C:extracellular region"/>
    <property type="evidence" value="ECO:0007669"/>
    <property type="project" value="UniProtKB-SubCell"/>
</dbReference>
<dbReference type="SUPFAM" id="SSF64518">
    <property type="entry name" value="Phase 1 flagellin"/>
    <property type="match status" value="2"/>
</dbReference>
<protein>
    <recommendedName>
        <fullName evidence="4">Flagellin</fullName>
    </recommendedName>
</protein>
<evidence type="ECO:0000313" key="8">
    <source>
        <dbReference type="Proteomes" id="UP000011866"/>
    </source>
</evidence>
<name>M5DTT5_9GAMM</name>
<dbReference type="InterPro" id="IPR001029">
    <property type="entry name" value="Flagellin_N"/>
</dbReference>
<dbReference type="Gene3D" id="6.10.280.190">
    <property type="match status" value="1"/>
</dbReference>
<dbReference type="PRINTS" id="PR00207">
    <property type="entry name" value="FLAGELLIN"/>
</dbReference>
<accession>M5DTT5</accession>
<dbReference type="PATRIC" id="fig|1298593.3.peg.2439"/>
<dbReference type="InterPro" id="IPR001492">
    <property type="entry name" value="Flagellin"/>
</dbReference>
<dbReference type="Pfam" id="PF07196">
    <property type="entry name" value="Flagellin_IN"/>
    <property type="match status" value="1"/>
</dbReference>
<dbReference type="Pfam" id="PF00669">
    <property type="entry name" value="Flagellin_N"/>
    <property type="match status" value="1"/>
</dbReference>
<evidence type="ECO:0000313" key="7">
    <source>
        <dbReference type="EMBL" id="CCU72929.1"/>
    </source>
</evidence>